<dbReference type="Pfam" id="PF13947">
    <property type="entry name" value="GUB_WAK_bind"/>
    <property type="match status" value="1"/>
</dbReference>
<dbReference type="SUPFAM" id="SSF56112">
    <property type="entry name" value="Protein kinase-like (PK-like)"/>
    <property type="match status" value="1"/>
</dbReference>
<evidence type="ECO:0000256" key="10">
    <source>
        <dbReference type="ARBA" id="ARBA00022777"/>
    </source>
</evidence>
<evidence type="ECO:0000256" key="5">
    <source>
        <dbReference type="ARBA" id="ARBA00022553"/>
    </source>
</evidence>
<keyword evidence="7 19" id="KW-0812">Transmembrane</keyword>
<protein>
    <recommendedName>
        <fullName evidence="2">non-specific serine/threonine protein kinase</fullName>
        <ecNumber evidence="2">2.7.11.1</ecNumber>
    </recommendedName>
</protein>
<evidence type="ECO:0000256" key="17">
    <source>
        <dbReference type="ARBA" id="ARBA00048679"/>
    </source>
</evidence>
<evidence type="ECO:0000256" key="6">
    <source>
        <dbReference type="ARBA" id="ARBA00022679"/>
    </source>
</evidence>
<evidence type="ECO:0000256" key="8">
    <source>
        <dbReference type="ARBA" id="ARBA00022729"/>
    </source>
</evidence>
<dbReference type="GO" id="GO:0005886">
    <property type="term" value="C:plasma membrane"/>
    <property type="evidence" value="ECO:0007669"/>
    <property type="project" value="UniProtKB-SubCell"/>
</dbReference>
<feature type="domain" description="Protein kinase" evidence="20">
    <location>
        <begin position="370"/>
        <end position="650"/>
    </location>
</feature>
<keyword evidence="13 19" id="KW-0472">Membrane</keyword>
<evidence type="ECO:0000256" key="11">
    <source>
        <dbReference type="ARBA" id="ARBA00022840"/>
    </source>
</evidence>
<dbReference type="InterPro" id="IPR011009">
    <property type="entry name" value="Kinase-like_dom_sf"/>
</dbReference>
<evidence type="ECO:0000313" key="21">
    <source>
        <dbReference type="EMBL" id="CAB4273633.1"/>
    </source>
</evidence>
<keyword evidence="5" id="KW-0597">Phosphoprotein</keyword>
<proteinExistence type="predicted"/>
<keyword evidence="3" id="KW-1003">Cell membrane</keyword>
<dbReference type="SMART" id="SM00220">
    <property type="entry name" value="S_TKc"/>
    <property type="match status" value="1"/>
</dbReference>
<dbReference type="PANTHER" id="PTHR46008">
    <property type="entry name" value="LEAF RUST 10 DISEASE-RESISTANCE LOCUS RECEPTOR-LIKE PROTEIN KINASE-LIKE 1.4"/>
    <property type="match status" value="1"/>
</dbReference>
<comment type="catalytic activity">
    <reaction evidence="17">
        <text>L-seryl-[protein] + ATP = O-phospho-L-seryl-[protein] + ADP + H(+)</text>
        <dbReference type="Rhea" id="RHEA:17989"/>
        <dbReference type="Rhea" id="RHEA-COMP:9863"/>
        <dbReference type="Rhea" id="RHEA-COMP:11604"/>
        <dbReference type="ChEBI" id="CHEBI:15378"/>
        <dbReference type="ChEBI" id="CHEBI:29999"/>
        <dbReference type="ChEBI" id="CHEBI:30616"/>
        <dbReference type="ChEBI" id="CHEBI:83421"/>
        <dbReference type="ChEBI" id="CHEBI:456216"/>
        <dbReference type="EC" id="2.7.11.1"/>
    </reaction>
</comment>
<keyword evidence="8" id="KW-0732">Signal</keyword>
<gene>
    <name evidence="21" type="ORF">CURHAP_LOCUS21623</name>
</gene>
<evidence type="ECO:0000256" key="2">
    <source>
        <dbReference type="ARBA" id="ARBA00012513"/>
    </source>
</evidence>
<comment type="subcellular location">
    <subcellularLocation>
        <location evidence="1">Cell membrane</location>
        <topology evidence="1">Single-pass type I membrane protein</topology>
    </subcellularLocation>
</comment>
<keyword evidence="11 18" id="KW-0067">ATP-binding</keyword>
<dbReference type="InterPro" id="IPR008271">
    <property type="entry name" value="Ser/Thr_kinase_AS"/>
</dbReference>
<dbReference type="GO" id="GO:0005524">
    <property type="term" value="F:ATP binding"/>
    <property type="evidence" value="ECO:0007669"/>
    <property type="project" value="UniProtKB-UniRule"/>
</dbReference>
<evidence type="ECO:0000256" key="16">
    <source>
        <dbReference type="ARBA" id="ARBA00047899"/>
    </source>
</evidence>
<keyword evidence="6" id="KW-0808">Transferase</keyword>
<evidence type="ECO:0000256" key="18">
    <source>
        <dbReference type="PROSITE-ProRule" id="PRU10141"/>
    </source>
</evidence>
<evidence type="ECO:0000256" key="9">
    <source>
        <dbReference type="ARBA" id="ARBA00022741"/>
    </source>
</evidence>
<dbReference type="EMBL" id="CAEKDK010000003">
    <property type="protein sequence ID" value="CAB4273633.1"/>
    <property type="molecule type" value="Genomic_DNA"/>
</dbReference>
<evidence type="ECO:0000256" key="19">
    <source>
        <dbReference type="SAM" id="Phobius"/>
    </source>
</evidence>
<dbReference type="FunFam" id="3.30.200.20:FF:000214">
    <property type="entry name" value="WAK1-OsWAK receptor-like cytoplasmic kinase (OsWAK-RLCK)"/>
    <property type="match status" value="1"/>
</dbReference>
<name>A0A6J5UBM8_PRUAR</name>
<organism evidence="21 22">
    <name type="scientific">Prunus armeniaca</name>
    <name type="common">Apricot</name>
    <name type="synonym">Armeniaca vulgaris</name>
    <dbReference type="NCBI Taxonomy" id="36596"/>
    <lineage>
        <taxon>Eukaryota</taxon>
        <taxon>Viridiplantae</taxon>
        <taxon>Streptophyta</taxon>
        <taxon>Embryophyta</taxon>
        <taxon>Tracheophyta</taxon>
        <taxon>Spermatophyta</taxon>
        <taxon>Magnoliopsida</taxon>
        <taxon>eudicotyledons</taxon>
        <taxon>Gunneridae</taxon>
        <taxon>Pentapetalae</taxon>
        <taxon>rosids</taxon>
        <taxon>fabids</taxon>
        <taxon>Rosales</taxon>
        <taxon>Rosaceae</taxon>
        <taxon>Amygdaloideae</taxon>
        <taxon>Amygdaleae</taxon>
        <taxon>Prunus</taxon>
    </lineage>
</organism>
<evidence type="ECO:0000256" key="4">
    <source>
        <dbReference type="ARBA" id="ARBA00022527"/>
    </source>
</evidence>
<dbReference type="EC" id="2.7.11.1" evidence="2"/>
<evidence type="ECO:0000313" key="22">
    <source>
        <dbReference type="Proteomes" id="UP000507222"/>
    </source>
</evidence>
<dbReference type="Proteomes" id="UP000507222">
    <property type="component" value="Unassembled WGS sequence"/>
</dbReference>
<keyword evidence="12 19" id="KW-1133">Transmembrane helix</keyword>
<feature type="transmembrane region" description="Helical" evidence="19">
    <location>
        <begin position="272"/>
        <end position="293"/>
    </location>
</feature>
<keyword evidence="4" id="KW-0723">Serine/threonine-protein kinase</keyword>
<reference evidence="21 22" key="1">
    <citation type="submission" date="2020-05" db="EMBL/GenBank/DDBJ databases">
        <authorList>
            <person name="Campoy J."/>
            <person name="Schneeberger K."/>
            <person name="Spophaly S."/>
        </authorList>
    </citation>
    <scope>NUCLEOTIDE SEQUENCE [LARGE SCALE GENOMIC DNA]</scope>
    <source>
        <strain evidence="21">PruArmRojPasFocal</strain>
    </source>
</reference>
<dbReference type="InterPro" id="IPR017441">
    <property type="entry name" value="Protein_kinase_ATP_BS"/>
</dbReference>
<dbReference type="PROSITE" id="PS00108">
    <property type="entry name" value="PROTEIN_KINASE_ST"/>
    <property type="match status" value="1"/>
</dbReference>
<dbReference type="PANTHER" id="PTHR46008:SF20">
    <property type="entry name" value="PROTEIN KINASE DOMAIN-CONTAINING PROTEIN"/>
    <property type="match status" value="1"/>
</dbReference>
<keyword evidence="15" id="KW-0325">Glycoprotein</keyword>
<sequence>MNLYPLQKISFLLVITSTICLLYIPRSLGKEDDEQYLNCSASFQCANIPNIGYPFWGSSRPNYCGFPEFKLNCTGDAPVISFQDEDYRVLDINQSARTLRIARTDYWNNVCPVSPGNTTIEVNHVEYASDVQELLLFYDCPPLNIPLPIQLTSQFNCSINSTANYINYFVTQNLTNSGLANISSTFGTCNKTVTALVSQSARENLAMNSTKDNLVAVLDSGFGLKWDTSNNLCKQCNGTGGQCGYNTSTAEFTCYCKDGPNPSNCAGKKKEIAIGLAVGGAILFGIFVGFYIYSFIQKKKKKLAALAQSKEIPTPLTSKSIATPSTNLSQSQSIPSYPSFNSKSDYDKGSTYFGVQVFSYTELEEATENFNPAKELGDGGFGTVYYGKLQDGRVVAVKRLYENNFKRVEQFMNEVEILTRLEHRNLVKLYGCTSRRSRELLLVYEYIPNGTVADHLHGKRVESGFLSWPVRLSIAIETADALAFLHRNDVIHRDVKTNNILIDNDFCVKVADFGLSRLFPNDVTHVSTAPQGTPGYVDPEYYQCYQLTDKSDVYSFGVVLIELISSLQAVDTNRHRHDINLANMAINKIQNHLVNELVDPLLEFETNHVVRGMATAVAELAFRCLQQERDMRPTMDEVLDGLRAIQNEDLGSEDGQAVVLDIGADDVGLLRNMPPPLSPDSAGTDKLESTIVVRGWWTNFWYNTFFATKRGRDGLCCHYVTTIFWVLASSLLPKEKKPTILPLPCKSIPNSSILLYELTKSSFESDFESQNHLWGERFEFKEFIKTQFRMV</sequence>
<dbReference type="Gene3D" id="3.30.200.20">
    <property type="entry name" value="Phosphorylase Kinase, domain 1"/>
    <property type="match status" value="1"/>
</dbReference>
<dbReference type="InterPro" id="IPR032872">
    <property type="entry name" value="WAK_assoc_C"/>
</dbReference>
<evidence type="ECO:0000256" key="15">
    <source>
        <dbReference type="ARBA" id="ARBA00023180"/>
    </source>
</evidence>
<dbReference type="PROSITE" id="PS00107">
    <property type="entry name" value="PROTEIN_KINASE_ATP"/>
    <property type="match status" value="1"/>
</dbReference>
<dbReference type="InterPro" id="IPR025287">
    <property type="entry name" value="WAK_GUB"/>
</dbReference>
<dbReference type="InterPro" id="IPR000719">
    <property type="entry name" value="Prot_kinase_dom"/>
</dbReference>
<evidence type="ECO:0000256" key="14">
    <source>
        <dbReference type="ARBA" id="ARBA00023170"/>
    </source>
</evidence>
<evidence type="ECO:0000256" key="12">
    <source>
        <dbReference type="ARBA" id="ARBA00022989"/>
    </source>
</evidence>
<feature type="binding site" evidence="18">
    <location>
        <position position="398"/>
    </location>
    <ligand>
        <name>ATP</name>
        <dbReference type="ChEBI" id="CHEBI:30616"/>
    </ligand>
</feature>
<keyword evidence="9 18" id="KW-0547">Nucleotide-binding</keyword>
<dbReference type="GO" id="GO:0004674">
    <property type="term" value="F:protein serine/threonine kinase activity"/>
    <property type="evidence" value="ECO:0007669"/>
    <property type="project" value="UniProtKB-KW"/>
</dbReference>
<accession>A0A6J5UBM8</accession>
<evidence type="ECO:0000256" key="13">
    <source>
        <dbReference type="ARBA" id="ARBA00023136"/>
    </source>
</evidence>
<evidence type="ECO:0000256" key="1">
    <source>
        <dbReference type="ARBA" id="ARBA00004251"/>
    </source>
</evidence>
<dbReference type="Gene3D" id="1.10.510.10">
    <property type="entry name" value="Transferase(Phosphotransferase) domain 1"/>
    <property type="match status" value="1"/>
</dbReference>
<dbReference type="PROSITE" id="PS50011">
    <property type="entry name" value="PROTEIN_KINASE_DOM"/>
    <property type="match status" value="1"/>
</dbReference>
<evidence type="ECO:0000256" key="3">
    <source>
        <dbReference type="ARBA" id="ARBA00022475"/>
    </source>
</evidence>
<comment type="catalytic activity">
    <reaction evidence="16">
        <text>L-threonyl-[protein] + ATP = O-phospho-L-threonyl-[protein] + ADP + H(+)</text>
        <dbReference type="Rhea" id="RHEA:46608"/>
        <dbReference type="Rhea" id="RHEA-COMP:11060"/>
        <dbReference type="Rhea" id="RHEA-COMP:11605"/>
        <dbReference type="ChEBI" id="CHEBI:15378"/>
        <dbReference type="ChEBI" id="CHEBI:30013"/>
        <dbReference type="ChEBI" id="CHEBI:30616"/>
        <dbReference type="ChEBI" id="CHEBI:61977"/>
        <dbReference type="ChEBI" id="CHEBI:456216"/>
        <dbReference type="EC" id="2.7.11.1"/>
    </reaction>
</comment>
<keyword evidence="14" id="KW-0675">Receptor</keyword>
<dbReference type="AlphaFoldDB" id="A0A6J5UBM8"/>
<dbReference type="GO" id="GO:0030247">
    <property type="term" value="F:polysaccharide binding"/>
    <property type="evidence" value="ECO:0007669"/>
    <property type="project" value="InterPro"/>
</dbReference>
<dbReference type="Pfam" id="PF00069">
    <property type="entry name" value="Pkinase"/>
    <property type="match status" value="1"/>
</dbReference>
<evidence type="ECO:0000256" key="7">
    <source>
        <dbReference type="ARBA" id="ARBA00022692"/>
    </source>
</evidence>
<evidence type="ECO:0000259" key="20">
    <source>
        <dbReference type="PROSITE" id="PS50011"/>
    </source>
</evidence>
<dbReference type="FunFam" id="1.10.510.10:FF:000161">
    <property type="entry name" value="Wall-associated receptor kinase-like 20"/>
    <property type="match status" value="1"/>
</dbReference>
<keyword evidence="10" id="KW-0418">Kinase</keyword>
<dbReference type="Pfam" id="PF14380">
    <property type="entry name" value="WAK_assoc"/>
    <property type="match status" value="1"/>
</dbReference>